<evidence type="ECO:0000259" key="15">
    <source>
        <dbReference type="Pfam" id="PF21634"/>
    </source>
</evidence>
<dbReference type="PANTHER" id="PTHR45418:SF1">
    <property type="entry name" value="CANCER_TESTIS ANTIGEN 55"/>
    <property type="match status" value="1"/>
</dbReference>
<keyword evidence="4" id="KW-0963">Cytoplasm</keyword>
<feature type="region of interest" description="Disordered" evidence="12">
    <location>
        <begin position="953"/>
        <end position="983"/>
    </location>
</feature>
<evidence type="ECO:0000256" key="12">
    <source>
        <dbReference type="SAM" id="MobiDB-lite"/>
    </source>
</evidence>
<dbReference type="InterPro" id="IPR047187">
    <property type="entry name" value="SF1_C_Upf1"/>
</dbReference>
<dbReference type="GO" id="GO:0016787">
    <property type="term" value="F:hydrolase activity"/>
    <property type="evidence" value="ECO:0007669"/>
    <property type="project" value="UniProtKB-KW"/>
</dbReference>
<dbReference type="GO" id="GO:0005524">
    <property type="term" value="F:ATP binding"/>
    <property type="evidence" value="ECO:0007669"/>
    <property type="project" value="UniProtKB-KW"/>
</dbReference>
<comment type="subcellular location">
    <subcellularLocation>
        <location evidence="1">Cytoplasm</location>
        <location evidence="1">Cytoplasmic ribonucleoprotein granule</location>
    </subcellularLocation>
</comment>
<dbReference type="Pfam" id="PF13086">
    <property type="entry name" value="AAA_11"/>
    <property type="match status" value="2"/>
</dbReference>
<comment type="similarity">
    <text evidence="2">Belongs to the DNA2/NAM7 helicase family. SDE3 subfamily.</text>
</comment>
<keyword evidence="7" id="KW-0347">Helicase</keyword>
<dbReference type="PANTHER" id="PTHR45418">
    <property type="entry name" value="CANCER/TESTIS ANTIGEN 55"/>
    <property type="match status" value="1"/>
</dbReference>
<evidence type="ECO:0000313" key="17">
    <source>
        <dbReference type="Proteomes" id="UP000305067"/>
    </source>
</evidence>
<comment type="catalytic activity">
    <reaction evidence="11">
        <text>ATP + H2O = ADP + phosphate + H(+)</text>
        <dbReference type="Rhea" id="RHEA:13065"/>
        <dbReference type="ChEBI" id="CHEBI:15377"/>
        <dbReference type="ChEBI" id="CHEBI:15378"/>
        <dbReference type="ChEBI" id="CHEBI:30616"/>
        <dbReference type="ChEBI" id="CHEBI:43474"/>
        <dbReference type="ChEBI" id="CHEBI:456216"/>
        <dbReference type="EC" id="3.6.4.13"/>
    </reaction>
</comment>
<dbReference type="GO" id="GO:0032574">
    <property type="term" value="F:5'-3' RNA helicase activity"/>
    <property type="evidence" value="ECO:0007669"/>
    <property type="project" value="InterPro"/>
</dbReference>
<feature type="compositionally biased region" description="Acidic residues" evidence="12">
    <location>
        <begin position="953"/>
        <end position="971"/>
    </location>
</feature>
<evidence type="ECO:0000259" key="14">
    <source>
        <dbReference type="Pfam" id="PF13087"/>
    </source>
</evidence>
<evidence type="ECO:0000256" key="8">
    <source>
        <dbReference type="ARBA" id="ARBA00022840"/>
    </source>
</evidence>
<dbReference type="GO" id="GO:0036464">
    <property type="term" value="C:cytoplasmic ribonucleoprotein granule"/>
    <property type="evidence" value="ECO:0007669"/>
    <property type="project" value="UniProtKB-SubCell"/>
</dbReference>
<dbReference type="InterPro" id="IPR027417">
    <property type="entry name" value="P-loop_NTPase"/>
</dbReference>
<dbReference type="STRING" id="1884261.A0A5C3QFJ1"/>
<name>A0A5C3QFJ1_9AGAR</name>
<dbReference type="Pfam" id="PF13087">
    <property type="entry name" value="AAA_12"/>
    <property type="match status" value="1"/>
</dbReference>
<evidence type="ECO:0000256" key="2">
    <source>
        <dbReference type="ARBA" id="ARBA00005601"/>
    </source>
</evidence>
<dbReference type="GO" id="GO:0031047">
    <property type="term" value="P:regulatory ncRNA-mediated gene silencing"/>
    <property type="evidence" value="ECO:0007669"/>
    <property type="project" value="UniProtKB-KW"/>
</dbReference>
<dbReference type="CDD" id="cd18038">
    <property type="entry name" value="DEXXQc_Helz-like"/>
    <property type="match status" value="1"/>
</dbReference>
<dbReference type="Pfam" id="PF21634">
    <property type="entry name" value="MOV-10_beta-barrel"/>
    <property type="match status" value="1"/>
</dbReference>
<keyword evidence="10" id="KW-0943">RNA-mediated gene silencing</keyword>
<reference evidence="16 17" key="1">
    <citation type="journal article" date="2019" name="Nat. Ecol. Evol.">
        <title>Megaphylogeny resolves global patterns of mushroom evolution.</title>
        <authorList>
            <person name="Varga T."/>
            <person name="Krizsan K."/>
            <person name="Foldi C."/>
            <person name="Dima B."/>
            <person name="Sanchez-Garcia M."/>
            <person name="Sanchez-Ramirez S."/>
            <person name="Szollosi G.J."/>
            <person name="Szarkandi J.G."/>
            <person name="Papp V."/>
            <person name="Albert L."/>
            <person name="Andreopoulos W."/>
            <person name="Angelini C."/>
            <person name="Antonin V."/>
            <person name="Barry K.W."/>
            <person name="Bougher N.L."/>
            <person name="Buchanan P."/>
            <person name="Buyck B."/>
            <person name="Bense V."/>
            <person name="Catcheside P."/>
            <person name="Chovatia M."/>
            <person name="Cooper J."/>
            <person name="Damon W."/>
            <person name="Desjardin D."/>
            <person name="Finy P."/>
            <person name="Geml J."/>
            <person name="Haridas S."/>
            <person name="Hughes K."/>
            <person name="Justo A."/>
            <person name="Karasinski D."/>
            <person name="Kautmanova I."/>
            <person name="Kiss B."/>
            <person name="Kocsube S."/>
            <person name="Kotiranta H."/>
            <person name="LaButti K.M."/>
            <person name="Lechner B.E."/>
            <person name="Liimatainen K."/>
            <person name="Lipzen A."/>
            <person name="Lukacs Z."/>
            <person name="Mihaltcheva S."/>
            <person name="Morgado L.N."/>
            <person name="Niskanen T."/>
            <person name="Noordeloos M.E."/>
            <person name="Ohm R.A."/>
            <person name="Ortiz-Santana B."/>
            <person name="Ovrebo C."/>
            <person name="Racz N."/>
            <person name="Riley R."/>
            <person name="Savchenko A."/>
            <person name="Shiryaev A."/>
            <person name="Soop K."/>
            <person name="Spirin V."/>
            <person name="Szebenyi C."/>
            <person name="Tomsovsky M."/>
            <person name="Tulloss R.E."/>
            <person name="Uehling J."/>
            <person name="Grigoriev I.V."/>
            <person name="Vagvolgyi C."/>
            <person name="Papp T."/>
            <person name="Martin F.M."/>
            <person name="Miettinen O."/>
            <person name="Hibbett D.S."/>
            <person name="Nagy L.G."/>
        </authorList>
    </citation>
    <scope>NUCLEOTIDE SEQUENCE [LARGE SCALE GENOMIC DNA]</scope>
    <source>
        <strain evidence="16 17">CBS 309.79</strain>
    </source>
</reference>
<dbReference type="GO" id="GO:0003723">
    <property type="term" value="F:RNA binding"/>
    <property type="evidence" value="ECO:0007669"/>
    <property type="project" value="UniProtKB-KW"/>
</dbReference>
<dbReference type="CDD" id="cd18808">
    <property type="entry name" value="SF1_C_Upf1"/>
    <property type="match status" value="1"/>
</dbReference>
<keyword evidence="6 16" id="KW-0378">Hydrolase</keyword>
<protein>
    <recommendedName>
        <fullName evidence="3">RNA helicase</fullName>
        <ecNumber evidence="3">3.6.4.13</ecNumber>
    </recommendedName>
</protein>
<keyword evidence="17" id="KW-1185">Reference proteome</keyword>
<evidence type="ECO:0000256" key="6">
    <source>
        <dbReference type="ARBA" id="ARBA00022801"/>
    </source>
</evidence>
<dbReference type="FunFam" id="3.40.50.300:FF:000608">
    <property type="entry name" value="Mov10 RISC complex RNA helicase"/>
    <property type="match status" value="1"/>
</dbReference>
<accession>A0A5C3QFJ1</accession>
<evidence type="ECO:0000256" key="3">
    <source>
        <dbReference type="ARBA" id="ARBA00012552"/>
    </source>
</evidence>
<keyword evidence="5" id="KW-0547">Nucleotide-binding</keyword>
<evidence type="ECO:0000256" key="7">
    <source>
        <dbReference type="ARBA" id="ARBA00022806"/>
    </source>
</evidence>
<feature type="domain" description="DNA2/NAM7 helicase helicase" evidence="13">
    <location>
        <begin position="483"/>
        <end position="533"/>
    </location>
</feature>
<feature type="domain" description="Helicase MOV-10-like beta-barrel" evidence="15">
    <location>
        <begin position="329"/>
        <end position="408"/>
    </location>
</feature>
<feature type="domain" description="DNA2/NAM7 helicase-like C-terminal" evidence="14">
    <location>
        <begin position="698"/>
        <end position="886"/>
    </location>
</feature>
<dbReference type="InterPro" id="IPR041679">
    <property type="entry name" value="DNA2/NAM7-like_C"/>
</dbReference>
<dbReference type="AlphaFoldDB" id="A0A5C3QFJ1"/>
<feature type="domain" description="DNA2/NAM7 helicase helicase" evidence="13">
    <location>
        <begin position="576"/>
        <end position="647"/>
    </location>
</feature>
<evidence type="ECO:0000313" key="16">
    <source>
        <dbReference type="EMBL" id="TFL00835.1"/>
    </source>
</evidence>
<dbReference type="EC" id="3.6.4.13" evidence="3"/>
<evidence type="ECO:0000256" key="4">
    <source>
        <dbReference type="ARBA" id="ARBA00022490"/>
    </source>
</evidence>
<evidence type="ECO:0000256" key="11">
    <source>
        <dbReference type="ARBA" id="ARBA00047984"/>
    </source>
</evidence>
<evidence type="ECO:0000256" key="9">
    <source>
        <dbReference type="ARBA" id="ARBA00022884"/>
    </source>
</evidence>
<evidence type="ECO:0000256" key="10">
    <source>
        <dbReference type="ARBA" id="ARBA00023158"/>
    </source>
</evidence>
<dbReference type="InterPro" id="IPR041677">
    <property type="entry name" value="DNA2/NAM7_AAA_11"/>
</dbReference>
<feature type="region of interest" description="Disordered" evidence="12">
    <location>
        <begin position="52"/>
        <end position="85"/>
    </location>
</feature>
<organism evidence="16 17">
    <name type="scientific">Pterulicium gracile</name>
    <dbReference type="NCBI Taxonomy" id="1884261"/>
    <lineage>
        <taxon>Eukaryota</taxon>
        <taxon>Fungi</taxon>
        <taxon>Dikarya</taxon>
        <taxon>Basidiomycota</taxon>
        <taxon>Agaricomycotina</taxon>
        <taxon>Agaricomycetes</taxon>
        <taxon>Agaricomycetidae</taxon>
        <taxon>Agaricales</taxon>
        <taxon>Pleurotineae</taxon>
        <taxon>Pterulaceae</taxon>
        <taxon>Pterulicium</taxon>
    </lineage>
</organism>
<keyword evidence="8" id="KW-0067">ATP-binding</keyword>
<proteinExistence type="inferred from homology"/>
<dbReference type="OrthoDB" id="6513042at2759"/>
<evidence type="ECO:0000259" key="13">
    <source>
        <dbReference type="Pfam" id="PF13086"/>
    </source>
</evidence>
<evidence type="ECO:0000256" key="1">
    <source>
        <dbReference type="ARBA" id="ARBA00004331"/>
    </source>
</evidence>
<dbReference type="SUPFAM" id="SSF52540">
    <property type="entry name" value="P-loop containing nucleoside triphosphate hydrolases"/>
    <property type="match status" value="1"/>
</dbReference>
<dbReference type="InterPro" id="IPR049080">
    <property type="entry name" value="MOV-10-like_beta-barrel"/>
</dbReference>
<dbReference type="InterPro" id="IPR026122">
    <property type="entry name" value="MOV-10/SDE3_DEXXQ/H-box"/>
</dbReference>
<dbReference type="Proteomes" id="UP000305067">
    <property type="component" value="Unassembled WGS sequence"/>
</dbReference>
<evidence type="ECO:0000256" key="5">
    <source>
        <dbReference type="ARBA" id="ARBA00022741"/>
    </source>
</evidence>
<dbReference type="EMBL" id="ML178827">
    <property type="protein sequence ID" value="TFL00835.1"/>
    <property type="molecule type" value="Genomic_DNA"/>
</dbReference>
<keyword evidence="9" id="KW-0694">RNA-binding</keyword>
<gene>
    <name evidence="16" type="ORF">BDV98DRAFT_568795</name>
</gene>
<dbReference type="Gene3D" id="3.40.50.300">
    <property type="entry name" value="P-loop containing nucleotide triphosphate hydrolases"/>
    <property type="match status" value="2"/>
</dbReference>
<sequence length="983" mass="109118">MSKPSTCVLYVDGACTDLSCPKAHDRKRCACGLVVDERQYRTHLDGNRHKQVMNQQRAANAASSSRALPRRGNATNGGVSAEERKHRRAQHEAFLAFFAEIQADKESIKVSAPMGIDFGVVEAGDEDRPVPIVIRKINKEARILIRDIRLTSSTTDATRGKWFSAELLKNSRWVFGNRTIHIKFHPTSAGLFEDNLEITFLDTVLKKSFIIVRSIAGTLGSRSDHEALKPSAPYTRRQRTHVNKPRFIVPAGRPPAWSATEFRVPLGEYKAPKDVIEAAYGEDGKPSMSTQEFRERFMPVEFNLKTYWRAFGIPLFIEEEKMRQDLDTYSMEGAELIVDHPRYKLVVKGLSEGRPSVLVGDFILVKHSHATDDTWYQGRVHQVEANTVSLHFGAKFSAYKGTKVDVRFELNRLPHRRMHDALKRCHGGHGRLLFPTPHHASRITMPTADQLGAIVPFNRLVGSNPAQVSTVASILHLPPGSPPFVVFGPPGTGKTVTIVETIRQLLAQDENIKVLVCTPSNSAADLVATKLIDLNPQHLFRLNSLSRSIDALPPPLRDFSSYNAEKIFFIPPKDELAGYRVVVSTCISGAVPSALRLPRGHFTHIFIDEAGQAKEPEAMIPILTMADHKTNVVLAGDNKQLGPVLHSPLAGALGLKVSYLSRLMDRPLYDLGAGSGEGGDKGTSKPGTGAPASGRGISIVKLVKNFRSHPAILKFPNGQFYNDELQACGDVAITHSLERIDELPKKHFPLIFHGLVGKDLKEGHSPSFFNPEEASQVKKYILELTSKGRKGRIEPKDIGVITPYHMQRCKIGALLAKEGRLSDIKVGSVEEFQGQERKVIIVSAVRSSGDNVMADIRRNLGFVAEPRRFNVAITRARALLIVIGNPQILALDPLWQSFMSYVHTGGGWRGRQINWNPPEAPTGFAGRVAKEQEEMMVRIRNLVATVERSDGFLVDEEYPEGEEEEEEEDVFVPERGTFAREDE</sequence>
<feature type="compositionally biased region" description="Low complexity" evidence="12">
    <location>
        <begin position="54"/>
        <end position="67"/>
    </location>
</feature>